<feature type="domain" description="Sortilin N-terminal" evidence="2">
    <location>
        <begin position="149"/>
        <end position="273"/>
    </location>
</feature>
<keyword evidence="1" id="KW-0677">Repeat</keyword>
<dbReference type="Proteomes" id="UP000219559">
    <property type="component" value="Unassembled WGS sequence"/>
</dbReference>
<dbReference type="Pfam" id="PF15902">
    <property type="entry name" value="Sortilin-Vps10"/>
    <property type="match status" value="1"/>
</dbReference>
<dbReference type="AlphaFoldDB" id="A0A2A4G3A6"/>
<evidence type="ECO:0000313" key="4">
    <source>
        <dbReference type="Proteomes" id="UP000219559"/>
    </source>
</evidence>
<dbReference type="Gene3D" id="2.130.10.10">
    <property type="entry name" value="YVTN repeat-like/Quinoprotein amine dehydrogenase"/>
    <property type="match status" value="1"/>
</dbReference>
<keyword evidence="4" id="KW-1185">Reference proteome</keyword>
<organism evidence="3 4">
    <name type="scientific">Sediminicola luteus</name>
    <dbReference type="NCBI Taxonomy" id="319238"/>
    <lineage>
        <taxon>Bacteria</taxon>
        <taxon>Pseudomonadati</taxon>
        <taxon>Bacteroidota</taxon>
        <taxon>Flavobacteriia</taxon>
        <taxon>Flavobacteriales</taxon>
        <taxon>Flavobacteriaceae</taxon>
        <taxon>Sediminicola</taxon>
    </lineage>
</organism>
<reference evidence="3 4" key="1">
    <citation type="submission" date="2017-04" db="EMBL/GenBank/DDBJ databases">
        <title>A new member of the family Flavobacteriaceae isolated from ascidians.</title>
        <authorList>
            <person name="Chen L."/>
        </authorList>
    </citation>
    <scope>NUCLEOTIDE SEQUENCE [LARGE SCALE GENOMIC DNA]</scope>
    <source>
        <strain evidence="3 4">HQA918</strain>
    </source>
</reference>
<evidence type="ECO:0000313" key="3">
    <source>
        <dbReference type="EMBL" id="PCE62464.1"/>
    </source>
</evidence>
<comment type="caution">
    <text evidence="3">The sequence shown here is derived from an EMBL/GenBank/DDBJ whole genome shotgun (WGS) entry which is preliminary data.</text>
</comment>
<accession>A0A2A4G3A6</accession>
<dbReference type="PANTHER" id="PTHR47199:SF2">
    <property type="entry name" value="PHOTOSYSTEM II STABILITY_ASSEMBLY FACTOR HCF136, CHLOROPLASTIC"/>
    <property type="match status" value="1"/>
</dbReference>
<dbReference type="InterPro" id="IPR015943">
    <property type="entry name" value="WD40/YVTN_repeat-like_dom_sf"/>
</dbReference>
<evidence type="ECO:0000259" key="2">
    <source>
        <dbReference type="Pfam" id="PF15902"/>
    </source>
</evidence>
<protein>
    <submittedName>
        <fullName evidence="3">Oxidoreductase</fullName>
    </submittedName>
</protein>
<dbReference type="RefSeq" id="WP_097443835.1">
    <property type="nucleotide sequence ID" value="NZ_NBWU01000009.1"/>
</dbReference>
<dbReference type="InterPro" id="IPR031778">
    <property type="entry name" value="Sortilin_N"/>
</dbReference>
<dbReference type="PANTHER" id="PTHR47199">
    <property type="entry name" value="PHOTOSYSTEM II STABILITY/ASSEMBLY FACTOR HCF136, CHLOROPLASTIC"/>
    <property type="match status" value="1"/>
</dbReference>
<evidence type="ECO:0000256" key="1">
    <source>
        <dbReference type="ARBA" id="ARBA00022737"/>
    </source>
</evidence>
<sequence>MRYLIPLVFLFVFGCEESPKPKPITQVKVDTVFEDDSLSIRAIQSMPGAIAFAANNGVFGTLSVPGHQVRSNVMEHEGIRPSFRAVAATSTDFFMLSIANPALLYKTGDNGKMELVYQEEGEGVFYDSMAFWNDLEGLAIGDTVDGCLSVIITRDGGKTWVKQDCKVLPEGIAEEGAFAASDTNIAIQGQSAWVATTTSRVLVTHDIGRSWSSVQTPIVKEKETQGIYSLDFYDDKLGMAIGGDYLDPENKSSNLAITKDGGESWQLLANGAEPNYKSCVQFVPNSNGTQLVALGFTGISVSNTGGVDWEKISDEPFYTLRFINDSTAYAAGKGRISKLIFR</sequence>
<dbReference type="EMBL" id="NBWU01000009">
    <property type="protein sequence ID" value="PCE62464.1"/>
    <property type="molecule type" value="Genomic_DNA"/>
</dbReference>
<dbReference type="OrthoDB" id="9813892at2"/>
<gene>
    <name evidence="3" type="ORF">B7P33_19115</name>
</gene>
<dbReference type="PROSITE" id="PS51257">
    <property type="entry name" value="PROKAR_LIPOPROTEIN"/>
    <property type="match status" value="1"/>
</dbReference>
<dbReference type="SUPFAM" id="SSF110296">
    <property type="entry name" value="Oligoxyloglucan reducing end-specific cellobiohydrolase"/>
    <property type="match status" value="1"/>
</dbReference>
<dbReference type="CDD" id="cd15482">
    <property type="entry name" value="Sialidase_non-viral"/>
    <property type="match status" value="1"/>
</dbReference>
<name>A0A2A4G3A6_9FLAO</name>
<proteinExistence type="predicted"/>